<organism evidence="1 2">
    <name type="scientific">Rosa chinensis</name>
    <name type="common">China rose</name>
    <dbReference type="NCBI Taxonomy" id="74649"/>
    <lineage>
        <taxon>Eukaryota</taxon>
        <taxon>Viridiplantae</taxon>
        <taxon>Streptophyta</taxon>
        <taxon>Embryophyta</taxon>
        <taxon>Tracheophyta</taxon>
        <taxon>Spermatophyta</taxon>
        <taxon>Magnoliopsida</taxon>
        <taxon>eudicotyledons</taxon>
        <taxon>Gunneridae</taxon>
        <taxon>Pentapetalae</taxon>
        <taxon>rosids</taxon>
        <taxon>fabids</taxon>
        <taxon>Rosales</taxon>
        <taxon>Rosaceae</taxon>
        <taxon>Rosoideae</taxon>
        <taxon>Rosoideae incertae sedis</taxon>
        <taxon>Rosa</taxon>
    </lineage>
</organism>
<protein>
    <submittedName>
        <fullName evidence="1">Uncharacterized protein</fullName>
    </submittedName>
</protein>
<name>A0A2P6PJV7_ROSCH</name>
<dbReference type="Proteomes" id="UP000238479">
    <property type="component" value="Chromosome 6"/>
</dbReference>
<gene>
    <name evidence="1" type="ORF">RchiOBHm_Chr6g0247881</name>
</gene>
<keyword evidence="2" id="KW-1185">Reference proteome</keyword>
<accession>A0A2P6PJV7</accession>
<comment type="caution">
    <text evidence="1">The sequence shown here is derived from an EMBL/GenBank/DDBJ whole genome shotgun (WGS) entry which is preliminary data.</text>
</comment>
<dbReference type="AlphaFoldDB" id="A0A2P6PJV7"/>
<dbReference type="Gramene" id="PRQ22221">
    <property type="protein sequence ID" value="PRQ22221"/>
    <property type="gene ID" value="RchiOBHm_Chr6g0247881"/>
</dbReference>
<dbReference type="EMBL" id="PDCK01000044">
    <property type="protein sequence ID" value="PRQ22221.1"/>
    <property type="molecule type" value="Genomic_DNA"/>
</dbReference>
<evidence type="ECO:0000313" key="1">
    <source>
        <dbReference type="EMBL" id="PRQ22221.1"/>
    </source>
</evidence>
<evidence type="ECO:0000313" key="2">
    <source>
        <dbReference type="Proteomes" id="UP000238479"/>
    </source>
</evidence>
<proteinExistence type="predicted"/>
<reference evidence="1 2" key="1">
    <citation type="journal article" date="2018" name="Nat. Genet.">
        <title>The Rosa genome provides new insights in the design of modern roses.</title>
        <authorList>
            <person name="Bendahmane M."/>
        </authorList>
    </citation>
    <scope>NUCLEOTIDE SEQUENCE [LARGE SCALE GENOMIC DNA]</scope>
    <source>
        <strain evidence="2">cv. Old Blush</strain>
    </source>
</reference>
<sequence length="54" mass="6362">MVFNSKVFLLRASATLLLTPDLCFNTKLNCWRKETHLACLLFNFFWLLMCFKAS</sequence>